<gene>
    <name evidence="1" type="ORF">JOE61_000352</name>
</gene>
<dbReference type="EMBL" id="JAFBBZ010000001">
    <property type="protein sequence ID" value="MBM7506538.1"/>
    <property type="molecule type" value="Genomic_DNA"/>
</dbReference>
<sequence>MSTLINHGTDHRVVRSVTRIVGSVGVTLPASPKVRASVVDDYKRAMGLDLSDDDRAAKVRRRRR</sequence>
<proteinExistence type="predicted"/>
<comment type="caution">
    <text evidence="1">The sequence shown here is derived from an EMBL/GenBank/DDBJ whole genome shotgun (WGS) entry which is preliminary data.</text>
</comment>
<dbReference type="Proteomes" id="UP000732378">
    <property type="component" value="Unassembled WGS sequence"/>
</dbReference>
<keyword evidence="2" id="KW-1185">Reference proteome</keyword>
<dbReference type="RefSeq" id="WP_193669328.1">
    <property type="nucleotide sequence ID" value="NZ_JACDTV010000008.1"/>
</dbReference>
<name>A0ABS2M5T5_9ACTN</name>
<reference evidence="1 2" key="1">
    <citation type="submission" date="2021-01" db="EMBL/GenBank/DDBJ databases">
        <title>Sequencing the genomes of 1000 actinobacteria strains.</title>
        <authorList>
            <person name="Klenk H.-P."/>
        </authorList>
    </citation>
    <scope>NUCLEOTIDE SEQUENCE [LARGE SCALE GENOMIC DNA]</scope>
    <source>
        <strain evidence="1 2">DSM 18239</strain>
    </source>
</reference>
<evidence type="ECO:0000313" key="2">
    <source>
        <dbReference type="Proteomes" id="UP000732378"/>
    </source>
</evidence>
<evidence type="ECO:0000313" key="1">
    <source>
        <dbReference type="EMBL" id="MBM7506538.1"/>
    </source>
</evidence>
<organism evidence="1 2">
    <name type="scientific">Nocardioides salarius</name>
    <dbReference type="NCBI Taxonomy" id="374513"/>
    <lineage>
        <taxon>Bacteria</taxon>
        <taxon>Bacillati</taxon>
        <taxon>Actinomycetota</taxon>
        <taxon>Actinomycetes</taxon>
        <taxon>Propionibacteriales</taxon>
        <taxon>Nocardioidaceae</taxon>
        <taxon>Nocardioides</taxon>
    </lineage>
</organism>
<accession>A0ABS2M5T5</accession>
<protein>
    <submittedName>
        <fullName evidence="1">Uncharacterized protein</fullName>
    </submittedName>
</protein>